<dbReference type="Proteomes" id="UP000019226">
    <property type="component" value="Chromosome"/>
</dbReference>
<dbReference type="PANTHER" id="PTHR10948:SF23">
    <property type="entry name" value="TRANSPOSASE INSI FOR INSERTION SEQUENCE ELEMENT IS30A-RELATED"/>
    <property type="match status" value="1"/>
</dbReference>
<dbReference type="PROSITE" id="PS50994">
    <property type="entry name" value="INTEGRASE"/>
    <property type="match status" value="1"/>
</dbReference>
<evidence type="ECO:0000259" key="2">
    <source>
        <dbReference type="PROSITE" id="PS50994"/>
    </source>
</evidence>
<dbReference type="EMBL" id="CP004350">
    <property type="protein sequence ID" value="AHI20672.1"/>
    <property type="molecule type" value="Genomic_DNA"/>
</dbReference>
<accession>A0ABM5PRP3</accession>
<dbReference type="InterPro" id="IPR053392">
    <property type="entry name" value="Transposase_IS30-like"/>
</dbReference>
<gene>
    <name evidence="3" type="ORF">CCASEI_10585</name>
</gene>
<dbReference type="Gene3D" id="3.30.420.10">
    <property type="entry name" value="Ribonuclease H-like superfamily/Ribonuclease H"/>
    <property type="match status" value="1"/>
</dbReference>
<dbReference type="InterPro" id="IPR036397">
    <property type="entry name" value="RNaseH_sf"/>
</dbReference>
<evidence type="ECO:0000313" key="4">
    <source>
        <dbReference type="Proteomes" id="UP000019226"/>
    </source>
</evidence>
<protein>
    <submittedName>
        <fullName evidence="3">Transposase-like protein</fullName>
    </submittedName>
</protein>
<name>A0ABM5PRP3_9CORY</name>
<evidence type="ECO:0000256" key="1">
    <source>
        <dbReference type="SAM" id="MobiDB-lite"/>
    </source>
</evidence>
<feature type="domain" description="Integrase catalytic" evidence="2">
    <location>
        <begin position="92"/>
        <end position="255"/>
    </location>
</feature>
<sequence>MASPRLRNYVVEKLQAQWSPEEIAGRIRHDYPDDQEMRVSHETIYEAFYLEAKGRLKDEGLTLPTGRVRRRKRTSPREDKANDRFVDKMILIDERPDEVDERVIPGHWEGDLILGAHNKSAIITLVERVSRFVVLGHLPGRHDSMAVLQSLTASVQNLDKSIWSSITWDQGSEMAGHKAFSMATDIQIYFAHPGSPWERGSNENTNGRLRRNLPKSSDLSQYSAEDLEMIANIHNHKPRKILGWKTPAEVMAQALKETGSIT</sequence>
<dbReference type="InterPro" id="IPR051917">
    <property type="entry name" value="Transposase-Integrase"/>
</dbReference>
<keyword evidence="4" id="KW-1185">Reference proteome</keyword>
<feature type="region of interest" description="Disordered" evidence="1">
    <location>
        <begin position="197"/>
        <end position="217"/>
    </location>
</feature>
<organism evidence="3 4">
    <name type="scientific">Corynebacterium casei LMG S-19264</name>
    <dbReference type="NCBI Taxonomy" id="1285583"/>
    <lineage>
        <taxon>Bacteria</taxon>
        <taxon>Bacillati</taxon>
        <taxon>Actinomycetota</taxon>
        <taxon>Actinomycetes</taxon>
        <taxon>Mycobacteriales</taxon>
        <taxon>Corynebacteriaceae</taxon>
        <taxon>Corynebacterium</taxon>
    </lineage>
</organism>
<evidence type="ECO:0000313" key="3">
    <source>
        <dbReference type="EMBL" id="AHI20672.1"/>
    </source>
</evidence>
<reference evidence="4" key="1">
    <citation type="submission" date="2013-02" db="EMBL/GenBank/DDBJ databases">
        <title>The complete genome sequence of Corynebacterium casei LMG S-19264 (=DSM 44701).</title>
        <authorList>
            <person name="Ruckert C."/>
            <person name="Albersmeier A."/>
            <person name="Kalinowski J."/>
        </authorList>
    </citation>
    <scope>NUCLEOTIDE SEQUENCE [LARGE SCALE GENOMIC DNA]</scope>
    <source>
        <strain evidence="4">LMG S-19264</strain>
    </source>
</reference>
<dbReference type="NCBIfam" id="NF033563">
    <property type="entry name" value="transpos_IS30"/>
    <property type="match status" value="1"/>
</dbReference>
<dbReference type="PANTHER" id="PTHR10948">
    <property type="entry name" value="TRANSPOSASE"/>
    <property type="match status" value="1"/>
</dbReference>
<dbReference type="InterPro" id="IPR001584">
    <property type="entry name" value="Integrase_cat-core"/>
</dbReference>
<proteinExistence type="predicted"/>
<dbReference type="Pfam" id="PF00665">
    <property type="entry name" value="rve"/>
    <property type="match status" value="1"/>
</dbReference>
<dbReference type="InterPro" id="IPR012337">
    <property type="entry name" value="RNaseH-like_sf"/>
</dbReference>
<dbReference type="SUPFAM" id="SSF53098">
    <property type="entry name" value="Ribonuclease H-like"/>
    <property type="match status" value="1"/>
</dbReference>